<sequence>MATSTRVSSSPAVTKSSTKGSKKSKIVKLSLSSKLLAQFEPPPRSADSKPSRATSSTPSTAEAAPPAADPPTNEAVSESNATPGPTTSTPATDGNSLTVPSNGSKKKGIPGPKPGAKRGAGMMADGQPKPRGKPGPKKKPRLPDGTIDHGGATPNGGPFASVAPIAPHKLGPKANQGAINAQLRALDRSGKPCRKWERKPFQLKSFTGVLWNVGTWRAPQRVSALPSSESKSDSADSSEVKAKFESSAMASENGTTGLDAAPDGSHHLASSPIPMEVA</sequence>
<feature type="region of interest" description="Disordered" evidence="1">
    <location>
        <begin position="221"/>
        <end position="278"/>
    </location>
</feature>
<accession>A0A6A6H840</accession>
<feature type="compositionally biased region" description="Low complexity" evidence="1">
    <location>
        <begin position="51"/>
        <end position="72"/>
    </location>
</feature>
<dbReference type="PANTHER" id="PTHR28061">
    <property type="entry name" value="INO EIGHTY SUBUNIT 4"/>
    <property type="match status" value="1"/>
</dbReference>
<evidence type="ECO:0000313" key="2">
    <source>
        <dbReference type="EMBL" id="KAF2234107.1"/>
    </source>
</evidence>
<dbReference type="OrthoDB" id="4093188at2759"/>
<keyword evidence="3" id="KW-1185">Reference proteome</keyword>
<protein>
    <submittedName>
        <fullName evidence="2">DUF1711-domain-containing protein</fullName>
    </submittedName>
</protein>
<feature type="compositionally biased region" description="Basic and acidic residues" evidence="1">
    <location>
        <begin position="230"/>
        <end position="244"/>
    </location>
</feature>
<reference evidence="2" key="1">
    <citation type="journal article" date="2020" name="Stud. Mycol.">
        <title>101 Dothideomycetes genomes: a test case for predicting lifestyles and emergence of pathogens.</title>
        <authorList>
            <person name="Haridas S."/>
            <person name="Albert R."/>
            <person name="Binder M."/>
            <person name="Bloem J."/>
            <person name="Labutti K."/>
            <person name="Salamov A."/>
            <person name="Andreopoulos B."/>
            <person name="Baker S."/>
            <person name="Barry K."/>
            <person name="Bills G."/>
            <person name="Bluhm B."/>
            <person name="Cannon C."/>
            <person name="Castanera R."/>
            <person name="Culley D."/>
            <person name="Daum C."/>
            <person name="Ezra D."/>
            <person name="Gonzalez J."/>
            <person name="Henrissat B."/>
            <person name="Kuo A."/>
            <person name="Liang C."/>
            <person name="Lipzen A."/>
            <person name="Lutzoni F."/>
            <person name="Magnuson J."/>
            <person name="Mondo S."/>
            <person name="Nolan M."/>
            <person name="Ohm R."/>
            <person name="Pangilinan J."/>
            <person name="Park H.-J."/>
            <person name="Ramirez L."/>
            <person name="Alfaro M."/>
            <person name="Sun H."/>
            <person name="Tritt A."/>
            <person name="Yoshinaga Y."/>
            <person name="Zwiers L.-H."/>
            <person name="Turgeon B."/>
            <person name="Goodwin S."/>
            <person name="Spatafora J."/>
            <person name="Crous P."/>
            <person name="Grigoriev I."/>
        </authorList>
    </citation>
    <scope>NUCLEOTIDE SEQUENCE</scope>
    <source>
        <strain evidence="2">Tuck. ex Michener</strain>
    </source>
</reference>
<proteinExistence type="predicted"/>
<evidence type="ECO:0000313" key="3">
    <source>
        <dbReference type="Proteomes" id="UP000800092"/>
    </source>
</evidence>
<dbReference type="Pfam" id="PF08193">
    <property type="entry name" value="INO80_Ies4"/>
    <property type="match status" value="1"/>
</dbReference>
<dbReference type="PANTHER" id="PTHR28061:SF1">
    <property type="entry name" value="INO80 COMPLEX SUBUNIT 4"/>
    <property type="match status" value="1"/>
</dbReference>
<gene>
    <name evidence="2" type="ORF">EV356DRAFT_179505</name>
</gene>
<dbReference type="GO" id="GO:0006338">
    <property type="term" value="P:chromatin remodeling"/>
    <property type="evidence" value="ECO:0007669"/>
    <property type="project" value="InterPro"/>
</dbReference>
<feature type="region of interest" description="Disordered" evidence="1">
    <location>
        <begin position="1"/>
        <end position="177"/>
    </location>
</feature>
<feature type="compositionally biased region" description="Polar residues" evidence="1">
    <location>
        <begin position="93"/>
        <end position="103"/>
    </location>
</feature>
<organism evidence="2 3">
    <name type="scientific">Viridothelium virens</name>
    <name type="common">Speckled blister lichen</name>
    <name type="synonym">Trypethelium virens</name>
    <dbReference type="NCBI Taxonomy" id="1048519"/>
    <lineage>
        <taxon>Eukaryota</taxon>
        <taxon>Fungi</taxon>
        <taxon>Dikarya</taxon>
        <taxon>Ascomycota</taxon>
        <taxon>Pezizomycotina</taxon>
        <taxon>Dothideomycetes</taxon>
        <taxon>Dothideomycetes incertae sedis</taxon>
        <taxon>Trypetheliales</taxon>
        <taxon>Trypetheliaceae</taxon>
        <taxon>Viridothelium</taxon>
    </lineage>
</organism>
<feature type="compositionally biased region" description="Low complexity" evidence="1">
    <location>
        <begin position="81"/>
        <end position="92"/>
    </location>
</feature>
<feature type="compositionally biased region" description="Low complexity" evidence="1">
    <location>
        <begin position="27"/>
        <end position="36"/>
    </location>
</feature>
<dbReference type="InterPro" id="IPR013175">
    <property type="entry name" value="INO80_su_Ies4"/>
</dbReference>
<dbReference type="GO" id="GO:0031011">
    <property type="term" value="C:Ino80 complex"/>
    <property type="evidence" value="ECO:0007669"/>
    <property type="project" value="InterPro"/>
</dbReference>
<dbReference type="EMBL" id="ML991801">
    <property type="protein sequence ID" value="KAF2234107.1"/>
    <property type="molecule type" value="Genomic_DNA"/>
</dbReference>
<dbReference type="AlphaFoldDB" id="A0A6A6H840"/>
<evidence type="ECO:0000256" key="1">
    <source>
        <dbReference type="SAM" id="MobiDB-lite"/>
    </source>
</evidence>
<feature type="compositionally biased region" description="Basic residues" evidence="1">
    <location>
        <begin position="130"/>
        <end position="140"/>
    </location>
</feature>
<feature type="compositionally biased region" description="Polar residues" evidence="1">
    <location>
        <begin position="1"/>
        <end position="14"/>
    </location>
</feature>
<dbReference type="Proteomes" id="UP000800092">
    <property type="component" value="Unassembled WGS sequence"/>
</dbReference>
<name>A0A6A6H840_VIRVR</name>